<evidence type="ECO:0000313" key="5">
    <source>
        <dbReference type="Proteomes" id="UP000561271"/>
    </source>
</evidence>
<dbReference type="EMBL" id="BLSC01000082">
    <property type="protein sequence ID" value="GFP37396.1"/>
    <property type="molecule type" value="Genomic_DNA"/>
</dbReference>
<proteinExistence type="predicted"/>
<feature type="region of interest" description="Disordered" evidence="1">
    <location>
        <begin position="1"/>
        <end position="24"/>
    </location>
</feature>
<protein>
    <submittedName>
        <fullName evidence="2">Uncharacterized protein</fullName>
    </submittedName>
</protein>
<dbReference type="EMBL" id="BLSA01000309">
    <property type="protein sequence ID" value="GFP33175.1"/>
    <property type="molecule type" value="Genomic_DNA"/>
</dbReference>
<evidence type="ECO:0000313" key="4">
    <source>
        <dbReference type="EMBL" id="GFP38800.1"/>
    </source>
</evidence>
<evidence type="ECO:0000313" key="6">
    <source>
        <dbReference type="Proteomes" id="UP000568877"/>
    </source>
</evidence>
<evidence type="ECO:0000313" key="3">
    <source>
        <dbReference type="EMBL" id="GFP37396.1"/>
    </source>
</evidence>
<gene>
    <name evidence="2" type="ORF">HKBW3S42_01496</name>
    <name evidence="3" type="ORF">HKBW3S44_01076</name>
    <name evidence="4" type="ORF">HKBW3S47_00501</name>
</gene>
<name>A0A6V8PKI0_9ACTN</name>
<sequence>MFPLERPLLWDAGPSGITGRSRSHLSENDQIEPLVMLLDHSQIAKRLAPLAVG</sequence>
<evidence type="ECO:0000313" key="2">
    <source>
        <dbReference type="EMBL" id="GFP33175.1"/>
    </source>
</evidence>
<dbReference type="AlphaFoldDB" id="A0A6V8PKI0"/>
<reference evidence="5 6" key="1">
    <citation type="journal article" date="2020" name="Front. Microbiol.">
        <title>Single-cell genomics of novel Actinobacteria with the Wood-Ljungdahl pathway discovered in a serpentinizing system.</title>
        <authorList>
            <person name="Merino N."/>
            <person name="Kawai M."/>
            <person name="Boyd E.S."/>
            <person name="Colman D.R."/>
            <person name="McGlynn S.E."/>
            <person name="Nealson K.H."/>
            <person name="Kurokawa K."/>
            <person name="Hongoh Y."/>
        </authorList>
    </citation>
    <scope>NUCLEOTIDE SEQUENCE [LARGE SCALE GENOMIC DNA]</scope>
    <source>
        <strain evidence="2 6">S42</strain>
        <strain evidence="3 5">S44</strain>
        <strain evidence="4 7">S47</strain>
    </source>
</reference>
<dbReference type="EMBL" id="BLSD01000016">
    <property type="protein sequence ID" value="GFP38800.1"/>
    <property type="molecule type" value="Genomic_DNA"/>
</dbReference>
<dbReference type="Proteomes" id="UP000569018">
    <property type="component" value="Unassembled WGS sequence"/>
</dbReference>
<comment type="caution">
    <text evidence="2">The sequence shown here is derived from an EMBL/GenBank/DDBJ whole genome shotgun (WGS) entry which is preliminary data.</text>
</comment>
<evidence type="ECO:0000313" key="7">
    <source>
        <dbReference type="Proteomes" id="UP000569018"/>
    </source>
</evidence>
<accession>A0A6V8PKI0</accession>
<dbReference type="Proteomes" id="UP000561271">
    <property type="component" value="Unassembled WGS sequence"/>
</dbReference>
<evidence type="ECO:0000256" key="1">
    <source>
        <dbReference type="SAM" id="MobiDB-lite"/>
    </source>
</evidence>
<dbReference type="Proteomes" id="UP000568877">
    <property type="component" value="Unassembled WGS sequence"/>
</dbReference>
<organism evidence="2 6">
    <name type="scientific">Candidatus Hakubella thermalkaliphila</name>
    <dbReference type="NCBI Taxonomy" id="2754717"/>
    <lineage>
        <taxon>Bacteria</taxon>
        <taxon>Bacillati</taxon>
        <taxon>Actinomycetota</taxon>
        <taxon>Actinomycetota incertae sedis</taxon>
        <taxon>Candidatus Hakubellales</taxon>
        <taxon>Candidatus Hakubellaceae</taxon>
        <taxon>Candidatus Hakubella</taxon>
    </lineage>
</organism>